<keyword evidence="1" id="KW-0732">Signal</keyword>
<organism evidence="2 3">
    <name type="scientific">Zasmidium cellare</name>
    <name type="common">Wine cellar mold</name>
    <name type="synonym">Racodium cellare</name>
    <dbReference type="NCBI Taxonomy" id="395010"/>
    <lineage>
        <taxon>Eukaryota</taxon>
        <taxon>Fungi</taxon>
        <taxon>Dikarya</taxon>
        <taxon>Ascomycota</taxon>
        <taxon>Pezizomycotina</taxon>
        <taxon>Dothideomycetes</taxon>
        <taxon>Dothideomycetidae</taxon>
        <taxon>Mycosphaerellales</taxon>
        <taxon>Mycosphaerellaceae</taxon>
        <taxon>Zasmidium</taxon>
    </lineage>
</organism>
<feature type="signal peptide" evidence="1">
    <location>
        <begin position="1"/>
        <end position="24"/>
    </location>
</feature>
<comment type="caution">
    <text evidence="2">The sequence shown here is derived from an EMBL/GenBank/DDBJ whole genome shotgun (WGS) entry which is preliminary data.</text>
</comment>
<dbReference type="Gene3D" id="1.50.10.20">
    <property type="match status" value="1"/>
</dbReference>
<dbReference type="PANTHER" id="PTHR47791:SF1">
    <property type="entry name" value="ENDO MANNANASE, GH76 FAMILY (EUROFUNG)"/>
    <property type="match status" value="1"/>
</dbReference>
<proteinExistence type="predicted"/>
<dbReference type="Pfam" id="PF03663">
    <property type="entry name" value="Glyco_hydro_76"/>
    <property type="match status" value="1"/>
</dbReference>
<dbReference type="InterPro" id="IPR005198">
    <property type="entry name" value="Glyco_hydro_76"/>
</dbReference>
<reference evidence="2 3" key="1">
    <citation type="journal article" date="2023" name="G3 (Bethesda)">
        <title>A chromosome-level genome assembly of Zasmidium syzygii isolated from banana leaves.</title>
        <authorList>
            <person name="van Westerhoven A.C."/>
            <person name="Mehrabi R."/>
            <person name="Talebi R."/>
            <person name="Steentjes M.B.F."/>
            <person name="Corcolon B."/>
            <person name="Chong P.A."/>
            <person name="Kema G.H.J."/>
            <person name="Seidl M.F."/>
        </authorList>
    </citation>
    <scope>NUCLEOTIDE SEQUENCE [LARGE SCALE GENOMIC DNA]</scope>
    <source>
        <strain evidence="2 3">P124</strain>
    </source>
</reference>
<dbReference type="SUPFAM" id="SSF48208">
    <property type="entry name" value="Six-hairpin glycosidases"/>
    <property type="match status" value="1"/>
</dbReference>
<evidence type="ECO:0000313" key="2">
    <source>
        <dbReference type="EMBL" id="KAK4496780.1"/>
    </source>
</evidence>
<dbReference type="PANTHER" id="PTHR47791">
    <property type="entry name" value="MEIOTICALLY UP-REGULATED GENE 191 PROTEIN"/>
    <property type="match status" value="1"/>
</dbReference>
<gene>
    <name evidence="2" type="ORF">PRZ48_012763</name>
</gene>
<evidence type="ECO:0000256" key="1">
    <source>
        <dbReference type="SAM" id="SignalP"/>
    </source>
</evidence>
<name>A0ABR0E6B4_ZASCE</name>
<keyword evidence="3" id="KW-1185">Reference proteome</keyword>
<protein>
    <recommendedName>
        <fullName evidence="4">Glycoside hydrolase family 76 protein</fullName>
    </recommendedName>
</protein>
<evidence type="ECO:0000313" key="3">
    <source>
        <dbReference type="Proteomes" id="UP001305779"/>
    </source>
</evidence>
<evidence type="ECO:0008006" key="4">
    <source>
        <dbReference type="Google" id="ProtNLM"/>
    </source>
</evidence>
<dbReference type="InterPro" id="IPR008928">
    <property type="entry name" value="6-hairpin_glycosidase_sf"/>
</dbReference>
<dbReference type="InterPro" id="IPR053169">
    <property type="entry name" value="MUG_Protein"/>
</dbReference>
<sequence length="358" mass="39309">MFRSQLLPSMAVLLLSLSPSLVLASTKQDYIDHTLNASDVLNQRWYSQDDGLWQDLWWNSGAIMATIGDVALSNNDFKQTAIDIYSNSLTAAKAANGNTWLNDFYDDEGWWAMGWIKAYDVTQDTKYLDAANEIFNDLLTGNDATCGGHWWSKEKKDNTAIGNELYLAVAASLANRMDDGTSYQKYAQSQVDWFLNAGFLNENNTISDGLNVTDNCERIGAVYSYNQGVILGALVEMNELTGNSSYLDIACEIAHAAIEQLATPNNGILTDVGYPKGPDPTGAQFKGVFARNLMYLQKARPDDDFVRFLQNNADSIWKNNRQADGQIGAFWQGPLQNVSAAAHSSALDCLLAAAAVSS</sequence>
<feature type="chain" id="PRO_5045596486" description="Glycoside hydrolase family 76 protein" evidence="1">
    <location>
        <begin position="25"/>
        <end position="358"/>
    </location>
</feature>
<dbReference type="Proteomes" id="UP001305779">
    <property type="component" value="Unassembled WGS sequence"/>
</dbReference>
<dbReference type="EMBL" id="JAXOVC010000010">
    <property type="protein sequence ID" value="KAK4496780.1"/>
    <property type="molecule type" value="Genomic_DNA"/>
</dbReference>
<accession>A0ABR0E6B4</accession>